<sequence>MSSTPQTPTTPSSTAAASAAFQLSTAGRWMHELRNELNTAMMAAAAARRLVQGGDASEALENIRRTEAACYRCAQLLQRDPGDQD</sequence>
<protein>
    <recommendedName>
        <fullName evidence="3">Signal transduction histidine kinase dimerisation/phosphoacceptor domain-containing protein</fullName>
    </recommendedName>
</protein>
<dbReference type="Gene3D" id="1.10.287.130">
    <property type="match status" value="1"/>
</dbReference>
<accession>A0ABV6RIH5</accession>
<gene>
    <name evidence="1" type="ORF">ACFFGH_02845</name>
</gene>
<comment type="caution">
    <text evidence="1">The sequence shown here is derived from an EMBL/GenBank/DDBJ whole genome shotgun (WGS) entry which is preliminary data.</text>
</comment>
<evidence type="ECO:0008006" key="3">
    <source>
        <dbReference type="Google" id="ProtNLM"/>
    </source>
</evidence>
<dbReference type="EMBL" id="JBHLTG010000001">
    <property type="protein sequence ID" value="MFC0676790.1"/>
    <property type="molecule type" value="Genomic_DNA"/>
</dbReference>
<proteinExistence type="predicted"/>
<dbReference type="Proteomes" id="UP001589896">
    <property type="component" value="Unassembled WGS sequence"/>
</dbReference>
<evidence type="ECO:0000313" key="2">
    <source>
        <dbReference type="Proteomes" id="UP001589896"/>
    </source>
</evidence>
<reference evidence="1 2" key="1">
    <citation type="submission" date="2024-09" db="EMBL/GenBank/DDBJ databases">
        <authorList>
            <person name="Sun Q."/>
            <person name="Mori K."/>
        </authorList>
    </citation>
    <scope>NUCLEOTIDE SEQUENCE [LARGE SCALE GENOMIC DNA]</scope>
    <source>
        <strain evidence="1 2">KCTC 23076</strain>
    </source>
</reference>
<name>A0ABV6RIH5_9GAMM</name>
<keyword evidence="2" id="KW-1185">Reference proteome</keyword>
<evidence type="ECO:0000313" key="1">
    <source>
        <dbReference type="EMBL" id="MFC0676790.1"/>
    </source>
</evidence>
<dbReference type="RefSeq" id="WP_386664624.1">
    <property type="nucleotide sequence ID" value="NZ_JBHLTG010000001.1"/>
</dbReference>
<organism evidence="1 2">
    <name type="scientific">Lysobacter korlensis</name>
    <dbReference type="NCBI Taxonomy" id="553636"/>
    <lineage>
        <taxon>Bacteria</taxon>
        <taxon>Pseudomonadati</taxon>
        <taxon>Pseudomonadota</taxon>
        <taxon>Gammaproteobacteria</taxon>
        <taxon>Lysobacterales</taxon>
        <taxon>Lysobacteraceae</taxon>
        <taxon>Lysobacter</taxon>
    </lineage>
</organism>